<dbReference type="InterPro" id="IPR007375">
    <property type="entry name" value="SoxG"/>
</dbReference>
<name>A0A939J7G3_9HYPH</name>
<reference evidence="1" key="1">
    <citation type="submission" date="2021-03" db="EMBL/GenBank/DDBJ databases">
        <title>Roseibium sp. CAU 1637 isolated from Incheon.</title>
        <authorList>
            <person name="Kim W."/>
        </authorList>
    </citation>
    <scope>NUCLEOTIDE SEQUENCE</scope>
    <source>
        <strain evidence="1">CAU 1637</strain>
    </source>
</reference>
<dbReference type="Pfam" id="PF04268">
    <property type="entry name" value="SoxG"/>
    <property type="match status" value="1"/>
</dbReference>
<gene>
    <name evidence="1" type="ORF">J0X15_03090</name>
</gene>
<dbReference type="Gene3D" id="3.30.70.1520">
    <property type="entry name" value="Heterotetrameric sarcosine oxidase"/>
    <property type="match status" value="1"/>
</dbReference>
<accession>A0A939J7G3</accession>
<proteinExistence type="predicted"/>
<dbReference type="Proteomes" id="UP000664779">
    <property type="component" value="Unassembled WGS sequence"/>
</dbReference>
<protein>
    <submittedName>
        <fullName evidence="1">Sarcosine oxidase subunit gamma</fullName>
    </submittedName>
</protein>
<organism evidence="1 2">
    <name type="scientific">Roseibium limicola</name>
    <dbReference type="NCBI Taxonomy" id="2816037"/>
    <lineage>
        <taxon>Bacteria</taxon>
        <taxon>Pseudomonadati</taxon>
        <taxon>Pseudomonadota</taxon>
        <taxon>Alphaproteobacteria</taxon>
        <taxon>Hyphomicrobiales</taxon>
        <taxon>Stappiaceae</taxon>
        <taxon>Roseibium</taxon>
    </lineage>
</organism>
<dbReference type="SUPFAM" id="SSF103025">
    <property type="entry name" value="Folate-binding domain"/>
    <property type="match status" value="1"/>
</dbReference>
<evidence type="ECO:0000313" key="2">
    <source>
        <dbReference type="Proteomes" id="UP000664779"/>
    </source>
</evidence>
<keyword evidence="2" id="KW-1185">Reference proteome</keyword>
<dbReference type="EMBL" id="JAFLNF010000001">
    <property type="protein sequence ID" value="MBO0344196.1"/>
    <property type="molecule type" value="Genomic_DNA"/>
</dbReference>
<evidence type="ECO:0000313" key="1">
    <source>
        <dbReference type="EMBL" id="MBO0344196.1"/>
    </source>
</evidence>
<dbReference type="InterPro" id="IPR027266">
    <property type="entry name" value="TrmE/GcvT-like"/>
</dbReference>
<dbReference type="AlphaFoldDB" id="A0A939J7G3"/>
<comment type="caution">
    <text evidence="1">The sequence shown here is derived from an EMBL/GenBank/DDBJ whole genome shotgun (WGS) entry which is preliminary data.</text>
</comment>
<dbReference type="Gene3D" id="3.30.1360.120">
    <property type="entry name" value="Probable tRNA modification gtpase trme, domain 1"/>
    <property type="match status" value="1"/>
</dbReference>
<sequence length="187" mass="20370">MTVIPFDFRPGTLVESAGVSIRILMPKTRLSLRARTAAVPAISRALGVAVPEKIGQRASGEGANAETEILCLGPDEWVLLTDVEQVGTITAAMDAIYKEHPHSLVDVSDREITVEIFGDKATDLLTLGWPRNPLSVPIGEARRTVFDGASVVIWHDSETSWRLNGWRSFMPHLLGLLVTGCRELSAE</sequence>
<dbReference type="RefSeq" id="WP_206938099.1">
    <property type="nucleotide sequence ID" value="NZ_JAFLNF010000001.1"/>
</dbReference>